<evidence type="ECO:0000313" key="2">
    <source>
        <dbReference type="Proteomes" id="UP000683360"/>
    </source>
</evidence>
<dbReference type="InterPro" id="IPR029060">
    <property type="entry name" value="PIN-like_dom_sf"/>
</dbReference>
<dbReference type="OrthoDB" id="6149185at2759"/>
<name>A0A8S3RKG7_MYTED</name>
<keyword evidence="2" id="KW-1185">Reference proteome</keyword>
<organism evidence="1 2">
    <name type="scientific">Mytilus edulis</name>
    <name type="common">Blue mussel</name>
    <dbReference type="NCBI Taxonomy" id="6550"/>
    <lineage>
        <taxon>Eukaryota</taxon>
        <taxon>Metazoa</taxon>
        <taxon>Spiralia</taxon>
        <taxon>Lophotrochozoa</taxon>
        <taxon>Mollusca</taxon>
        <taxon>Bivalvia</taxon>
        <taxon>Autobranchia</taxon>
        <taxon>Pteriomorphia</taxon>
        <taxon>Mytilida</taxon>
        <taxon>Mytiloidea</taxon>
        <taxon>Mytilidae</taxon>
        <taxon>Mytilinae</taxon>
        <taxon>Mytilus</taxon>
    </lineage>
</organism>
<gene>
    <name evidence="1" type="ORF">MEDL_22804</name>
</gene>
<evidence type="ECO:0000313" key="1">
    <source>
        <dbReference type="EMBL" id="CAG2208602.1"/>
    </source>
</evidence>
<dbReference type="SUPFAM" id="SSF88723">
    <property type="entry name" value="PIN domain-like"/>
    <property type="match status" value="1"/>
</dbReference>
<proteinExistence type="predicted"/>
<protein>
    <submittedName>
        <fullName evidence="1">Uncharacterized protein</fullName>
    </submittedName>
</protein>
<dbReference type="AlphaFoldDB" id="A0A8S3RKG7"/>
<dbReference type="PANTHER" id="PTHR46704">
    <property type="entry name" value="CXC DOMAIN-CONTAINING PROTEIN-RELATED"/>
    <property type="match status" value="1"/>
</dbReference>
<reference evidence="1" key="1">
    <citation type="submission" date="2021-03" db="EMBL/GenBank/DDBJ databases">
        <authorList>
            <person name="Bekaert M."/>
        </authorList>
    </citation>
    <scope>NUCLEOTIDE SEQUENCE</scope>
</reference>
<accession>A0A8S3RKG7</accession>
<dbReference type="PANTHER" id="PTHR46704:SF1">
    <property type="entry name" value="TELOMERE LENGTH REGULATION PROTEIN TEL2 HOMOLOG"/>
    <property type="match status" value="1"/>
</dbReference>
<comment type="caution">
    <text evidence="1">The sequence shown here is derived from an EMBL/GenBank/DDBJ whole genome shotgun (WGS) entry which is preliminary data.</text>
</comment>
<sequence>MQDLTGVGYCTSDQHKEATRALKERNKLDTLAILEILEYLTERNPFTNDVSLRNIETGVEAEPDVNVDKAENPQLMFQRLTTAANGLFENRSEVFQYELSSVPSSIFDCNRLPLEACKSKLADAIWACGSDCIHEIDGEGFQYVLDGGSLLQRLPWTHGDSFGDITQMYVDHVIRKYKDPVIVFDSYPELPSIKDITHLRRTKGIISPNINFTSSMPCKTKKELFMSNSHNKQALINMLCDKLKDNDIRCKNATDDADLLIALTAVDCALSSEVVVIGEDTDVLVLLIHHVSQQCKRVIFKSDKMAINKKMKIWNIQQTRGFLGEDVSDIIKAGEEALTCLYGGLPLEGLNILRWRKFTSRVITGNTSVQVKSLPPTSDSGKFHSLRVYHQCQKWMSEEVDMDPTDYGWEIKRGKLCPILMDLPPAPDKLLNIIRCNCKQNCDTKRCVCRKKRSSVFSRMR</sequence>
<dbReference type="Proteomes" id="UP000683360">
    <property type="component" value="Unassembled WGS sequence"/>
</dbReference>
<dbReference type="EMBL" id="CAJPWZ010001114">
    <property type="protein sequence ID" value="CAG2208602.1"/>
    <property type="molecule type" value="Genomic_DNA"/>
</dbReference>